<organism evidence="2 3">
    <name type="scientific">Puccinia striiformis</name>
    <dbReference type="NCBI Taxonomy" id="27350"/>
    <lineage>
        <taxon>Eukaryota</taxon>
        <taxon>Fungi</taxon>
        <taxon>Dikarya</taxon>
        <taxon>Basidiomycota</taxon>
        <taxon>Pucciniomycotina</taxon>
        <taxon>Pucciniomycetes</taxon>
        <taxon>Pucciniales</taxon>
        <taxon>Pucciniaceae</taxon>
        <taxon>Puccinia</taxon>
    </lineage>
</organism>
<name>A0A2S4UAY0_9BASI</name>
<dbReference type="Proteomes" id="UP000239156">
    <property type="component" value="Unassembled WGS sequence"/>
</dbReference>
<evidence type="ECO:0000313" key="3">
    <source>
        <dbReference type="Proteomes" id="UP000239156"/>
    </source>
</evidence>
<dbReference type="EMBL" id="PKSL01000417">
    <property type="protein sequence ID" value="POV94458.1"/>
    <property type="molecule type" value="Genomic_DNA"/>
</dbReference>
<evidence type="ECO:0000313" key="2">
    <source>
        <dbReference type="EMBL" id="POV94458.1"/>
    </source>
</evidence>
<keyword evidence="3" id="KW-1185">Reference proteome</keyword>
<protein>
    <submittedName>
        <fullName evidence="2">Uncharacterized protein</fullName>
    </submittedName>
</protein>
<dbReference type="AlphaFoldDB" id="A0A2S4UAY0"/>
<gene>
    <name evidence="2" type="ORF">PSTT_16849</name>
</gene>
<reference evidence="2" key="1">
    <citation type="submission" date="2017-12" db="EMBL/GenBank/DDBJ databases">
        <title>Gene loss provides genomic basis for host adaptation in cereal stripe rust fungi.</title>
        <authorList>
            <person name="Xia C."/>
        </authorList>
    </citation>
    <scope>NUCLEOTIDE SEQUENCE [LARGE SCALE GENOMIC DNA]</scope>
    <source>
        <strain evidence="2">93-210</strain>
    </source>
</reference>
<sequence length="100" mass="10994">MSSQEYVATADRLDRTTQMTDRMDLMSITSLAHQRANRHRTSVSGVQRSSGTTPCQRTIFGSIEMAQTTGDTFEPLVPAGGEQLHLAASCHQQQGKRTVK</sequence>
<proteinExistence type="predicted"/>
<feature type="region of interest" description="Disordered" evidence="1">
    <location>
        <begin position="33"/>
        <end position="55"/>
    </location>
</feature>
<comment type="caution">
    <text evidence="2">The sequence shown here is derived from an EMBL/GenBank/DDBJ whole genome shotgun (WGS) entry which is preliminary data.</text>
</comment>
<dbReference type="VEuPathDB" id="FungiDB:PSTT_16849"/>
<evidence type="ECO:0000256" key="1">
    <source>
        <dbReference type="SAM" id="MobiDB-lite"/>
    </source>
</evidence>
<feature type="compositionally biased region" description="Polar residues" evidence="1">
    <location>
        <begin position="42"/>
        <end position="55"/>
    </location>
</feature>
<accession>A0A2S4UAY0</accession>